<evidence type="ECO:0000256" key="2">
    <source>
        <dbReference type="ARBA" id="ARBA00022448"/>
    </source>
</evidence>
<dbReference type="InterPro" id="IPR008688">
    <property type="entry name" value="ATP_synth_Bsub_B/MI25"/>
</dbReference>
<name>A0ABQ9FHQ6_TEGGR</name>
<evidence type="ECO:0000313" key="11">
    <source>
        <dbReference type="Proteomes" id="UP001217089"/>
    </source>
</evidence>
<comment type="caution">
    <text evidence="10">The sequence shown here is derived from an EMBL/GenBank/DDBJ whole genome shotgun (WGS) entry which is preliminary data.</text>
</comment>
<dbReference type="SUPFAM" id="SSF161060">
    <property type="entry name" value="ATP synthase B chain-like"/>
    <property type="match status" value="1"/>
</dbReference>
<evidence type="ECO:0000256" key="9">
    <source>
        <dbReference type="RuleBase" id="RU368017"/>
    </source>
</evidence>
<dbReference type="InterPro" id="IPR013837">
    <property type="entry name" value="ATP_synth_F0_suB"/>
</dbReference>
<dbReference type="Pfam" id="PF05405">
    <property type="entry name" value="Mt_ATP-synt_B"/>
    <property type="match status" value="1"/>
</dbReference>
<evidence type="ECO:0000313" key="10">
    <source>
        <dbReference type="EMBL" id="KAJ8315820.1"/>
    </source>
</evidence>
<keyword evidence="6 9" id="KW-0406">Ion transport</keyword>
<evidence type="ECO:0000256" key="6">
    <source>
        <dbReference type="ARBA" id="ARBA00023065"/>
    </source>
</evidence>
<proteinExistence type="inferred from homology"/>
<protein>
    <recommendedName>
        <fullName evidence="9">ATP synthase subunit b</fullName>
    </recommendedName>
</protein>
<gene>
    <name evidence="10" type="ORF">KUTeg_007970</name>
</gene>
<accession>A0ABQ9FHQ6</accession>
<evidence type="ECO:0000256" key="7">
    <source>
        <dbReference type="ARBA" id="ARBA00023128"/>
    </source>
</evidence>
<dbReference type="Gene3D" id="1.20.5.2210">
    <property type="match status" value="1"/>
</dbReference>
<evidence type="ECO:0000256" key="3">
    <source>
        <dbReference type="ARBA" id="ARBA00022547"/>
    </source>
</evidence>
<organism evidence="10 11">
    <name type="scientific">Tegillarca granosa</name>
    <name type="common">Malaysian cockle</name>
    <name type="synonym">Anadara granosa</name>
    <dbReference type="NCBI Taxonomy" id="220873"/>
    <lineage>
        <taxon>Eukaryota</taxon>
        <taxon>Metazoa</taxon>
        <taxon>Spiralia</taxon>
        <taxon>Lophotrochozoa</taxon>
        <taxon>Mollusca</taxon>
        <taxon>Bivalvia</taxon>
        <taxon>Autobranchia</taxon>
        <taxon>Pteriomorphia</taxon>
        <taxon>Arcoida</taxon>
        <taxon>Arcoidea</taxon>
        <taxon>Arcidae</taxon>
        <taxon>Tegillarca</taxon>
    </lineage>
</organism>
<evidence type="ECO:0000256" key="4">
    <source>
        <dbReference type="ARBA" id="ARBA00022781"/>
    </source>
</evidence>
<comment type="function">
    <text evidence="9">Subunit b, of the mitochondrial membrane ATP synthase complex (F(1)F(0) ATP synthase or Complex V) that produces ATP from ADP in the presence of a proton gradient across the membrane which is generated by electron transport complexes of the respiratory chain. ATP synthase complex consist of a soluble F(1) head domain - the catalytic core - and a membrane F(1) domain - the membrane proton channel. These two domains are linked by a central stalk rotating inside the F(1) region and a stationary peripheral stalk. During catalysis, ATP synthesis in the catalytic domain of F(1) is coupled via a rotary mechanism of the central stalk subunits to proton translocation. In vivo, can only synthesize ATP although its ATP hydrolase activity can be activated artificially in vitro. Part of the complex F(0) domain. Part of the complex F(0) domain and the peripheric stalk, which acts as a stator to hold the catalytic alpha(3)beta(3) subcomplex and subunit a/ATP6 static relative to the rotary elements.</text>
</comment>
<dbReference type="Proteomes" id="UP001217089">
    <property type="component" value="Unassembled WGS sequence"/>
</dbReference>
<reference evidence="10 11" key="1">
    <citation type="submission" date="2022-12" db="EMBL/GenBank/DDBJ databases">
        <title>Chromosome-level genome of Tegillarca granosa.</title>
        <authorList>
            <person name="Kim J."/>
        </authorList>
    </citation>
    <scope>NUCLEOTIDE SEQUENCE [LARGE SCALE GENOMIC DNA]</scope>
    <source>
        <strain evidence="10">Teg-2019</strain>
        <tissue evidence="10">Adductor muscle</tissue>
    </source>
</reference>
<dbReference type="EMBL" id="JARBDR010000337">
    <property type="protein sequence ID" value="KAJ8315820.1"/>
    <property type="molecule type" value="Genomic_DNA"/>
</dbReference>
<sequence length="210" mass="25169">MLTDPERKRLLEKFESEETLEMTRSNEQIMTRLEECREIFYGPERDFENFPTPKMRETYVPIKHGFIPARWFDLLYNKSGVAGKKDEEVMYNGPIRKAKEFTEKSINEYNKEIDYMKNEDFVDEVYEENLGLMLEAEYRQRLTQVHHEVKRRLDYQLELHNTRRRFEQEHMVNWITNSVLKSITPQLEKDSIKSCIATLNTLAKSSKVSV</sequence>
<dbReference type="PANTHER" id="PTHR12733">
    <property type="entry name" value="MITOCHONDRIAL ATP SYNTHASE B CHAIN"/>
    <property type="match status" value="1"/>
</dbReference>
<keyword evidence="8 9" id="KW-0472">Membrane</keyword>
<evidence type="ECO:0000256" key="5">
    <source>
        <dbReference type="ARBA" id="ARBA00022792"/>
    </source>
</evidence>
<keyword evidence="3 9" id="KW-0138">CF(0)</keyword>
<keyword evidence="4 9" id="KW-0375">Hydrogen ion transport</keyword>
<dbReference type="PANTHER" id="PTHR12733:SF3">
    <property type="entry name" value="ATP SYNTHASE F(0) COMPLEX SUBUNIT B1, MITOCHONDRIAL"/>
    <property type="match status" value="1"/>
</dbReference>
<comment type="subcellular location">
    <subcellularLocation>
        <location evidence="9">Mitochondrion</location>
    </subcellularLocation>
    <subcellularLocation>
        <location evidence="9">Mitochondrion inner membrane</location>
    </subcellularLocation>
</comment>
<evidence type="ECO:0000256" key="8">
    <source>
        <dbReference type="ARBA" id="ARBA00023136"/>
    </source>
</evidence>
<keyword evidence="7 9" id="KW-0496">Mitochondrion</keyword>
<comment type="similarity">
    <text evidence="1 9">Belongs to the eukaryotic ATPase B chain family.</text>
</comment>
<keyword evidence="5 9" id="KW-0999">Mitochondrion inner membrane</keyword>
<evidence type="ECO:0000256" key="1">
    <source>
        <dbReference type="ARBA" id="ARBA00007479"/>
    </source>
</evidence>
<comment type="subunit">
    <text evidence="9">F-type ATPases have 2 components, CF(1) - the catalytic core - and CF(0) - the membrane proton channel. CF(1) and CF(0) have multiple subunits.</text>
</comment>
<keyword evidence="11" id="KW-1185">Reference proteome</keyword>
<keyword evidence="2 9" id="KW-0813">Transport</keyword>